<dbReference type="PANTHER" id="PTHR45138:SF9">
    <property type="entry name" value="DIGUANYLATE CYCLASE DGCM-RELATED"/>
    <property type="match status" value="1"/>
</dbReference>
<dbReference type="Pfam" id="PF00990">
    <property type="entry name" value="GGDEF"/>
    <property type="match status" value="1"/>
</dbReference>
<dbReference type="AlphaFoldDB" id="X0TLU7"/>
<protein>
    <recommendedName>
        <fullName evidence="1">GGDEF domain-containing protein</fullName>
    </recommendedName>
</protein>
<sequence>YNRPLSLLILDIDYFKNFNDTYGHPVGDLVLKEIAICIRNSIRISDLPARYGGEEFVVVLPETDERNALVTAERIRQNIQNHIIKAENKQLHVTVSVGAATFPVHAKDQQPLIDCADKALYYSKEHGRNQVTLYKRGM</sequence>
<dbReference type="NCBIfam" id="TIGR00254">
    <property type="entry name" value="GGDEF"/>
    <property type="match status" value="1"/>
</dbReference>
<dbReference type="CDD" id="cd01949">
    <property type="entry name" value="GGDEF"/>
    <property type="match status" value="1"/>
</dbReference>
<reference evidence="2" key="1">
    <citation type="journal article" date="2014" name="Front. Microbiol.">
        <title>High frequency of phylogenetically diverse reductive dehalogenase-homologous genes in deep subseafloor sedimentary metagenomes.</title>
        <authorList>
            <person name="Kawai M."/>
            <person name="Futagami T."/>
            <person name="Toyoda A."/>
            <person name="Takaki Y."/>
            <person name="Nishi S."/>
            <person name="Hori S."/>
            <person name="Arai W."/>
            <person name="Tsubouchi T."/>
            <person name="Morono Y."/>
            <person name="Uchiyama I."/>
            <person name="Ito T."/>
            <person name="Fujiyama A."/>
            <person name="Inagaki F."/>
            <person name="Takami H."/>
        </authorList>
    </citation>
    <scope>NUCLEOTIDE SEQUENCE</scope>
    <source>
        <strain evidence="2">Expedition CK06-06</strain>
    </source>
</reference>
<dbReference type="EMBL" id="BARS01009609">
    <property type="protein sequence ID" value="GAF77050.1"/>
    <property type="molecule type" value="Genomic_DNA"/>
</dbReference>
<dbReference type="InterPro" id="IPR029787">
    <property type="entry name" value="Nucleotide_cyclase"/>
</dbReference>
<dbReference type="InterPro" id="IPR043128">
    <property type="entry name" value="Rev_trsase/Diguanyl_cyclase"/>
</dbReference>
<dbReference type="FunFam" id="3.30.70.270:FF:000001">
    <property type="entry name" value="Diguanylate cyclase domain protein"/>
    <property type="match status" value="1"/>
</dbReference>
<organism evidence="2">
    <name type="scientific">marine sediment metagenome</name>
    <dbReference type="NCBI Taxonomy" id="412755"/>
    <lineage>
        <taxon>unclassified sequences</taxon>
        <taxon>metagenomes</taxon>
        <taxon>ecological metagenomes</taxon>
    </lineage>
</organism>
<gene>
    <name evidence="2" type="ORF">S01H1_18031</name>
</gene>
<dbReference type="GO" id="GO:0052621">
    <property type="term" value="F:diguanylate cyclase activity"/>
    <property type="evidence" value="ECO:0007669"/>
    <property type="project" value="TreeGrafter"/>
</dbReference>
<accession>X0TLU7</accession>
<name>X0TLU7_9ZZZZ</name>
<dbReference type="PANTHER" id="PTHR45138">
    <property type="entry name" value="REGULATORY COMPONENTS OF SENSORY TRANSDUCTION SYSTEM"/>
    <property type="match status" value="1"/>
</dbReference>
<dbReference type="SMART" id="SM00267">
    <property type="entry name" value="GGDEF"/>
    <property type="match status" value="1"/>
</dbReference>
<dbReference type="InterPro" id="IPR000160">
    <property type="entry name" value="GGDEF_dom"/>
</dbReference>
<evidence type="ECO:0000259" key="1">
    <source>
        <dbReference type="PROSITE" id="PS50887"/>
    </source>
</evidence>
<dbReference type="PROSITE" id="PS50887">
    <property type="entry name" value="GGDEF"/>
    <property type="match status" value="1"/>
</dbReference>
<evidence type="ECO:0000313" key="2">
    <source>
        <dbReference type="EMBL" id="GAF77050.1"/>
    </source>
</evidence>
<dbReference type="Gene3D" id="3.30.70.270">
    <property type="match status" value="1"/>
</dbReference>
<feature type="domain" description="GGDEF" evidence="1">
    <location>
        <begin position="3"/>
        <end position="136"/>
    </location>
</feature>
<comment type="caution">
    <text evidence="2">The sequence shown here is derived from an EMBL/GenBank/DDBJ whole genome shotgun (WGS) entry which is preliminary data.</text>
</comment>
<dbReference type="SUPFAM" id="SSF55073">
    <property type="entry name" value="Nucleotide cyclase"/>
    <property type="match status" value="1"/>
</dbReference>
<dbReference type="InterPro" id="IPR050469">
    <property type="entry name" value="Diguanylate_Cyclase"/>
</dbReference>
<proteinExistence type="predicted"/>
<feature type="non-terminal residue" evidence="2">
    <location>
        <position position="1"/>
    </location>
</feature>